<dbReference type="Pfam" id="PF01594">
    <property type="entry name" value="AI-2E_transport"/>
    <property type="match status" value="1"/>
</dbReference>
<evidence type="ECO:0000313" key="9">
    <source>
        <dbReference type="EMBL" id="NGP89309.1"/>
    </source>
</evidence>
<evidence type="ECO:0000256" key="8">
    <source>
        <dbReference type="SAM" id="Phobius"/>
    </source>
</evidence>
<dbReference type="GO" id="GO:0055085">
    <property type="term" value="P:transmembrane transport"/>
    <property type="evidence" value="ECO:0007669"/>
    <property type="project" value="TreeGrafter"/>
</dbReference>
<gene>
    <name evidence="9" type="ORF">G3569_13195</name>
</gene>
<feature type="transmembrane region" description="Helical" evidence="8">
    <location>
        <begin position="246"/>
        <end position="265"/>
    </location>
</feature>
<dbReference type="RefSeq" id="WP_165269905.1">
    <property type="nucleotide sequence ID" value="NZ_JAALLS010000018.1"/>
</dbReference>
<evidence type="ECO:0000256" key="2">
    <source>
        <dbReference type="ARBA" id="ARBA00009773"/>
    </source>
</evidence>
<evidence type="ECO:0000256" key="5">
    <source>
        <dbReference type="ARBA" id="ARBA00022692"/>
    </source>
</evidence>
<protein>
    <submittedName>
        <fullName evidence="9">AI-2E family transporter</fullName>
    </submittedName>
</protein>
<comment type="caution">
    <text evidence="9">The sequence shown here is derived from an EMBL/GenBank/DDBJ whole genome shotgun (WGS) entry which is preliminary data.</text>
</comment>
<name>A0A6M1T5H8_9BACT</name>
<keyword evidence="3" id="KW-0813">Transport</keyword>
<dbReference type="PANTHER" id="PTHR21716">
    <property type="entry name" value="TRANSMEMBRANE PROTEIN"/>
    <property type="match status" value="1"/>
</dbReference>
<dbReference type="AlphaFoldDB" id="A0A6M1T5H8"/>
<comment type="subcellular location">
    <subcellularLocation>
        <location evidence="1">Cell membrane</location>
        <topology evidence="1">Multi-pass membrane protein</topology>
    </subcellularLocation>
</comment>
<evidence type="ECO:0000313" key="10">
    <source>
        <dbReference type="Proteomes" id="UP000479132"/>
    </source>
</evidence>
<sequence length="359" mass="39541">MTNITLERVVKSVLVLTGITVLWFLLYYFGTLVGYAIVAMIFSYMLDPVVNRMQAAGMNRTFSITLVLSALILILVWISTNIIPIVANQMVELAGQLNIQNIQSITQQIEERLTQEFTFLPNGFLSDNLAQALQDLLDVGELPAALSNIIGIFTNIFSAALIIPFATFFFLKDGTKLRRDILQLVPNKYFETTLSLVDKIETRLGIYFRSVILQSIIVAFTSWVGLTIVGLDNALSVGIAVGLANTIPYFGPIIGYILSIIVSIIEVGNFSLVLPCIIAILMVQMLDNVVLQPFIFSRSADMHPVAILFIIMIGAEMAGILGMLVAIPIATMVKITINQVRWSLNNYYVFRGGSVSDSG</sequence>
<feature type="transmembrane region" description="Helical" evidence="8">
    <location>
        <begin position="149"/>
        <end position="171"/>
    </location>
</feature>
<dbReference type="PANTHER" id="PTHR21716:SF53">
    <property type="entry name" value="PERMEASE PERM-RELATED"/>
    <property type="match status" value="1"/>
</dbReference>
<keyword evidence="4" id="KW-1003">Cell membrane</keyword>
<dbReference type="GO" id="GO:0005886">
    <property type="term" value="C:plasma membrane"/>
    <property type="evidence" value="ECO:0007669"/>
    <property type="project" value="UniProtKB-SubCell"/>
</dbReference>
<accession>A0A6M1T5H8</accession>
<keyword evidence="6 8" id="KW-1133">Transmembrane helix</keyword>
<feature type="transmembrane region" description="Helical" evidence="8">
    <location>
        <begin position="206"/>
        <end position="226"/>
    </location>
</feature>
<feature type="transmembrane region" description="Helical" evidence="8">
    <location>
        <begin position="307"/>
        <end position="333"/>
    </location>
</feature>
<feature type="transmembrane region" description="Helical" evidence="8">
    <location>
        <begin position="272"/>
        <end position="295"/>
    </location>
</feature>
<comment type="similarity">
    <text evidence="2">Belongs to the autoinducer-2 exporter (AI-2E) (TC 2.A.86) family.</text>
</comment>
<dbReference type="InterPro" id="IPR002549">
    <property type="entry name" value="AI-2E-like"/>
</dbReference>
<evidence type="ECO:0000256" key="1">
    <source>
        <dbReference type="ARBA" id="ARBA00004651"/>
    </source>
</evidence>
<feature type="transmembrane region" description="Helical" evidence="8">
    <location>
        <begin position="62"/>
        <end position="87"/>
    </location>
</feature>
<evidence type="ECO:0000256" key="6">
    <source>
        <dbReference type="ARBA" id="ARBA00022989"/>
    </source>
</evidence>
<dbReference type="Proteomes" id="UP000479132">
    <property type="component" value="Unassembled WGS sequence"/>
</dbReference>
<evidence type="ECO:0000256" key="7">
    <source>
        <dbReference type="ARBA" id="ARBA00023136"/>
    </source>
</evidence>
<dbReference type="EMBL" id="JAALLS010000018">
    <property type="protein sequence ID" value="NGP89309.1"/>
    <property type="molecule type" value="Genomic_DNA"/>
</dbReference>
<proteinExistence type="inferred from homology"/>
<evidence type="ECO:0000256" key="3">
    <source>
        <dbReference type="ARBA" id="ARBA00022448"/>
    </source>
</evidence>
<organism evidence="9 10">
    <name type="scientific">Fodinibius halophilus</name>
    <dbReference type="NCBI Taxonomy" id="1736908"/>
    <lineage>
        <taxon>Bacteria</taxon>
        <taxon>Pseudomonadati</taxon>
        <taxon>Balneolota</taxon>
        <taxon>Balneolia</taxon>
        <taxon>Balneolales</taxon>
        <taxon>Balneolaceae</taxon>
        <taxon>Fodinibius</taxon>
    </lineage>
</organism>
<keyword evidence="7 8" id="KW-0472">Membrane</keyword>
<evidence type="ECO:0000256" key="4">
    <source>
        <dbReference type="ARBA" id="ARBA00022475"/>
    </source>
</evidence>
<keyword evidence="10" id="KW-1185">Reference proteome</keyword>
<reference evidence="9 10" key="1">
    <citation type="submission" date="2020-02" db="EMBL/GenBank/DDBJ databases">
        <title>Aliifodinibius halophilus 2W32, complete genome.</title>
        <authorList>
            <person name="Li Y."/>
            <person name="Wu S."/>
        </authorList>
    </citation>
    <scope>NUCLEOTIDE SEQUENCE [LARGE SCALE GENOMIC DNA]</scope>
    <source>
        <strain evidence="9 10">2W32</strain>
    </source>
</reference>
<keyword evidence="5 8" id="KW-0812">Transmembrane</keyword>